<evidence type="ECO:0000313" key="1">
    <source>
        <dbReference type="EMBL" id="MBG6291029.1"/>
    </source>
</evidence>
<dbReference type="Proteomes" id="UP000608450">
    <property type="component" value="Unassembled WGS sequence"/>
</dbReference>
<comment type="caution">
    <text evidence="1">The sequence shown here is derived from an EMBL/GenBank/DDBJ whole genome shotgun (WGS) entry which is preliminary data.</text>
</comment>
<sequence>MPASEHKWVVAESEEFRISSDIKHANLELSQALVRELERLVCSLRNDLALANLQEANRQERAER</sequence>
<organism evidence="1 2">
    <name type="scientific">Pseudomonas nitroreducens</name>
    <dbReference type="NCBI Taxonomy" id="46680"/>
    <lineage>
        <taxon>Bacteria</taxon>
        <taxon>Pseudomonadati</taxon>
        <taxon>Pseudomonadota</taxon>
        <taxon>Gammaproteobacteria</taxon>
        <taxon>Pseudomonadales</taxon>
        <taxon>Pseudomonadaceae</taxon>
        <taxon>Pseudomonas</taxon>
    </lineage>
</organism>
<gene>
    <name evidence="1" type="ORF">I5I61_26535</name>
</gene>
<reference evidence="1 2" key="1">
    <citation type="submission" date="2020-11" db="EMBL/GenBank/DDBJ databases">
        <title>Enhanced detection system for hospital associated transmission using whole genome sequencing surveillance.</title>
        <authorList>
            <person name="Harrison L.H."/>
            <person name="Van Tyne D."/>
            <person name="Marsh J.W."/>
            <person name="Griffith M.P."/>
            <person name="Snyder D.J."/>
            <person name="Cooper V.S."/>
            <person name="Mustapha M."/>
        </authorList>
    </citation>
    <scope>NUCLEOTIDE SEQUENCE [LARGE SCALE GENOMIC DNA]</scope>
    <source>
        <strain evidence="1 2">PSA00705</strain>
    </source>
</reference>
<keyword evidence="2" id="KW-1185">Reference proteome</keyword>
<dbReference type="EMBL" id="JADTFC010000097">
    <property type="protein sequence ID" value="MBG6291029.1"/>
    <property type="molecule type" value="Genomic_DNA"/>
</dbReference>
<protein>
    <submittedName>
        <fullName evidence="1">Uncharacterized protein</fullName>
    </submittedName>
</protein>
<evidence type="ECO:0000313" key="2">
    <source>
        <dbReference type="Proteomes" id="UP000608450"/>
    </source>
</evidence>
<accession>A0ABS0KSM5</accession>
<name>A0ABS0KSM5_PSENT</name>
<proteinExistence type="predicted"/>
<dbReference type="RefSeq" id="WP_196913503.1">
    <property type="nucleotide sequence ID" value="NZ_CAMIIC010000074.1"/>
</dbReference>